<dbReference type="Proteomes" id="UP000267606">
    <property type="component" value="Unassembled WGS sequence"/>
</dbReference>
<keyword evidence="2" id="KW-0472">Membrane</keyword>
<feature type="compositionally biased region" description="Basic and acidic residues" evidence="1">
    <location>
        <begin position="388"/>
        <end position="402"/>
    </location>
</feature>
<feature type="compositionally biased region" description="Polar residues" evidence="1">
    <location>
        <begin position="376"/>
        <end position="387"/>
    </location>
</feature>
<feature type="compositionally biased region" description="Low complexity" evidence="1">
    <location>
        <begin position="355"/>
        <end position="364"/>
    </location>
</feature>
<evidence type="ECO:0000313" key="5">
    <source>
        <dbReference type="WBParaSite" id="OFLC_0000282201-mRNA-1"/>
    </source>
</evidence>
<feature type="compositionally biased region" description="Polar residues" evidence="1">
    <location>
        <begin position="335"/>
        <end position="354"/>
    </location>
</feature>
<keyword evidence="2" id="KW-1133">Transmembrane helix</keyword>
<feature type="compositionally biased region" description="Basic and acidic residues" evidence="1">
    <location>
        <begin position="410"/>
        <end position="426"/>
    </location>
</feature>
<feature type="region of interest" description="Disordered" evidence="1">
    <location>
        <begin position="262"/>
        <end position="453"/>
    </location>
</feature>
<proteinExistence type="predicted"/>
<gene>
    <name evidence="3" type="ORF">OFLC_LOCUS2823</name>
</gene>
<feature type="region of interest" description="Disordered" evidence="1">
    <location>
        <begin position="83"/>
        <end position="126"/>
    </location>
</feature>
<feature type="compositionally biased region" description="Low complexity" evidence="1">
    <location>
        <begin position="156"/>
        <end position="173"/>
    </location>
</feature>
<sequence length="693" mass="77503">MAFQGVQFQIQTTPDEAPWYKQVDPTMSLDKLLSELYSLFRILYYRLKSDLIFCLELTEEFSRIYKTHGESLNIKKYAMRSSLRETATPQNPNQPQQQSLQQPSSQQQRQGQNQITPSIATLPPPPVAPQLNAAVTVKGTEPARRIDLSDYKLRNNAAHQQQQSMSSQNSVAQTQRRNFMRPDVLPQTTGKGLDLPLPPIIANGKFDYLHFKMYFKNIKIICFFFCMCACIINIILEKQLNLSKPPDQVTAKPTEAAKIVQMSKSGTSKPTGLQKPAITNVSKTLHPIRQLTGTNEQERYKKPKPDDEKDLKHRKTEKTSAEGSHHRKRFHENNVAVSQTDNSSTTATAIITNVTSTSKSGTPKPTERHNPVISVNHVTSGGYSITSKSRDEAASQSLKRDSNSTSTNTRGRDESISSRQRDDMTAVKKARQTAPLIALLPTPPSSNTASVISTNSQNSKYNLSTVQTNRSNHIGEGTHRTNATTNWSVTNDYYMGPSSNNASRFSQLSGSSNHRHYSSSSAVRIKSREPLLSTPDPGNSYYKRSRPRPPSPITATTSNAYRQSQRSSSPGNRSGSSYSSFTRCCCRQYVYKITPCRSSPIYRRGEWRRRSWQSRMSYSSDTGTSLANASSILDSFLIIPFHQLLHFLSFMATLCFYFAIVVCLLSNSTHILSALPPPPLPPPNEELEDGEVL</sequence>
<reference evidence="3 4" key="2">
    <citation type="submission" date="2018-11" db="EMBL/GenBank/DDBJ databases">
        <authorList>
            <consortium name="Pathogen Informatics"/>
        </authorList>
    </citation>
    <scope>NUCLEOTIDE SEQUENCE [LARGE SCALE GENOMIC DNA]</scope>
</reference>
<dbReference type="WBParaSite" id="OFLC_0000282201-mRNA-1">
    <property type="protein sequence ID" value="OFLC_0000282201-mRNA-1"/>
    <property type="gene ID" value="OFLC_0000282201"/>
</dbReference>
<protein>
    <submittedName>
        <fullName evidence="5">KIX_2 domain-containing protein</fullName>
    </submittedName>
</protein>
<feature type="region of interest" description="Disordered" evidence="1">
    <location>
        <begin position="156"/>
        <end position="175"/>
    </location>
</feature>
<feature type="transmembrane region" description="Helical" evidence="2">
    <location>
        <begin position="218"/>
        <end position="236"/>
    </location>
</feature>
<evidence type="ECO:0000256" key="2">
    <source>
        <dbReference type="SAM" id="Phobius"/>
    </source>
</evidence>
<keyword evidence="4" id="KW-1185">Reference proteome</keyword>
<feature type="compositionally biased region" description="Low complexity" evidence="1">
    <location>
        <begin position="89"/>
        <end position="114"/>
    </location>
</feature>
<organism evidence="5">
    <name type="scientific">Onchocerca flexuosa</name>
    <dbReference type="NCBI Taxonomy" id="387005"/>
    <lineage>
        <taxon>Eukaryota</taxon>
        <taxon>Metazoa</taxon>
        <taxon>Ecdysozoa</taxon>
        <taxon>Nematoda</taxon>
        <taxon>Chromadorea</taxon>
        <taxon>Rhabditida</taxon>
        <taxon>Spirurina</taxon>
        <taxon>Spiruromorpha</taxon>
        <taxon>Filarioidea</taxon>
        <taxon>Onchocercidae</taxon>
        <taxon>Onchocerca</taxon>
    </lineage>
</organism>
<reference evidence="5" key="1">
    <citation type="submission" date="2016-06" db="UniProtKB">
        <authorList>
            <consortium name="WormBaseParasite"/>
        </authorList>
    </citation>
    <scope>IDENTIFICATION</scope>
</reference>
<evidence type="ECO:0000256" key="1">
    <source>
        <dbReference type="SAM" id="MobiDB-lite"/>
    </source>
</evidence>
<feature type="compositionally biased region" description="Basic and acidic residues" evidence="1">
    <location>
        <begin position="296"/>
        <end position="324"/>
    </location>
</feature>
<feature type="region of interest" description="Disordered" evidence="1">
    <location>
        <begin position="504"/>
        <end position="580"/>
    </location>
</feature>
<evidence type="ECO:0000313" key="4">
    <source>
        <dbReference type="Proteomes" id="UP000267606"/>
    </source>
</evidence>
<evidence type="ECO:0000313" key="3">
    <source>
        <dbReference type="EMBL" id="VDO34346.1"/>
    </source>
</evidence>
<feature type="compositionally biased region" description="Polar residues" evidence="1">
    <location>
        <begin position="262"/>
        <end position="283"/>
    </location>
</feature>
<dbReference type="AlphaFoldDB" id="A0A183H5R3"/>
<dbReference type="EMBL" id="UZAJ01001722">
    <property type="protein sequence ID" value="VDO34346.1"/>
    <property type="molecule type" value="Genomic_DNA"/>
</dbReference>
<accession>A0A183H5R3</accession>
<keyword evidence="2" id="KW-0812">Transmembrane</keyword>
<name>A0A183H5R3_9BILA</name>
<feature type="compositionally biased region" description="Low complexity" evidence="1">
    <location>
        <begin position="562"/>
        <end position="580"/>
    </location>
</feature>
<feature type="transmembrane region" description="Helical" evidence="2">
    <location>
        <begin position="644"/>
        <end position="665"/>
    </location>
</feature>